<dbReference type="GO" id="GO:0005789">
    <property type="term" value="C:endoplasmic reticulum membrane"/>
    <property type="evidence" value="ECO:0007669"/>
    <property type="project" value="UniProtKB-SubCell"/>
</dbReference>
<evidence type="ECO:0000256" key="5">
    <source>
        <dbReference type="RuleBase" id="RU365084"/>
    </source>
</evidence>
<comment type="function">
    <text evidence="5">Regulatory subunit of the dolichol-phosphate mannose (DPM) synthase complex; essential for the ER localization.</text>
</comment>
<evidence type="ECO:0000256" key="2">
    <source>
        <dbReference type="ARBA" id="ARBA00022692"/>
    </source>
</evidence>
<feature type="transmembrane region" description="Helical" evidence="5">
    <location>
        <begin position="52"/>
        <end position="76"/>
    </location>
</feature>
<comment type="pathway">
    <text evidence="5">Protein modification; protein glycosylation.</text>
</comment>
<dbReference type="InterPro" id="IPR009914">
    <property type="entry name" value="DPM2"/>
</dbReference>
<accession>A0A0K0EQL1</accession>
<comment type="subunit">
    <text evidence="5">Component of the dolichol-phosphate mannose (DPM) synthase complex.</text>
</comment>
<evidence type="ECO:0000256" key="1">
    <source>
        <dbReference type="ARBA" id="ARBA00004141"/>
    </source>
</evidence>
<dbReference type="UniPathway" id="UPA00378"/>
<dbReference type="WBParaSite" id="SSTP_0001174100.1">
    <property type="protein sequence ID" value="SSTP_0001174100.1"/>
    <property type="gene ID" value="SSTP_0001174100"/>
</dbReference>
<evidence type="ECO:0000256" key="4">
    <source>
        <dbReference type="ARBA" id="ARBA00023136"/>
    </source>
</evidence>
<dbReference type="GO" id="GO:0180047">
    <property type="term" value="P:dolichol phosphate mannose biosynthetic process"/>
    <property type="evidence" value="ECO:0007669"/>
    <property type="project" value="InterPro"/>
</dbReference>
<reference evidence="6" key="1">
    <citation type="submission" date="2015-08" db="UniProtKB">
        <authorList>
            <consortium name="WormBaseParasite"/>
        </authorList>
    </citation>
    <scope>IDENTIFICATION</scope>
</reference>
<dbReference type="AlphaFoldDB" id="A0A0K0EQL1"/>
<protein>
    <recommendedName>
        <fullName evidence="5">Dolichol phosphate-mannose biosynthesis regulatory protein</fullName>
    </recommendedName>
</protein>
<organism evidence="6">
    <name type="scientific">Strongyloides stercoralis</name>
    <name type="common">Threadworm</name>
    <dbReference type="NCBI Taxonomy" id="6248"/>
    <lineage>
        <taxon>Eukaryota</taxon>
        <taxon>Metazoa</taxon>
        <taxon>Ecdysozoa</taxon>
        <taxon>Nematoda</taxon>
        <taxon>Chromadorea</taxon>
        <taxon>Rhabditida</taxon>
        <taxon>Tylenchina</taxon>
        <taxon>Panagrolaimomorpha</taxon>
        <taxon>Strongyloidoidea</taxon>
        <taxon>Strongyloididae</taxon>
        <taxon>Strongyloides</taxon>
    </lineage>
</organism>
<proteinExistence type="inferred from homology"/>
<evidence type="ECO:0000313" key="6">
    <source>
        <dbReference type="WBParaSite" id="SSTP_0001174100.1"/>
    </source>
</evidence>
<dbReference type="Pfam" id="PF07297">
    <property type="entry name" value="DPM2"/>
    <property type="match status" value="1"/>
</dbReference>
<keyword evidence="4 5" id="KW-0472">Membrane</keyword>
<keyword evidence="3 5" id="KW-1133">Transmembrane helix</keyword>
<name>A0A0K0EQL1_STRER</name>
<comment type="subcellular location">
    <subcellularLocation>
        <location evidence="5">Endoplasmic reticulum membrane</location>
        <topology evidence="5">Multi-pass membrane protein</topology>
    </subcellularLocation>
    <subcellularLocation>
        <location evidence="1">Membrane</location>
        <topology evidence="1">Multi-pass membrane protein</topology>
    </subcellularLocation>
</comment>
<keyword evidence="5" id="KW-0256">Endoplasmic reticulum</keyword>
<feature type="transmembrane region" description="Helical" evidence="5">
    <location>
        <begin position="12"/>
        <end position="32"/>
    </location>
</feature>
<keyword evidence="2 5" id="KW-0812">Transmembrane</keyword>
<evidence type="ECO:0000256" key="3">
    <source>
        <dbReference type="ARBA" id="ARBA00022989"/>
    </source>
</evidence>
<sequence>MIRLKSFYQYFGYVFAAISAILTLIFVLWMVVLPLFDSNFFLHQLLPPQKYGLQFLCFLGFVQLSIIGVGTIYYFFKEKKF</sequence>
<dbReference type="GO" id="GO:0030234">
    <property type="term" value="F:enzyme regulator activity"/>
    <property type="evidence" value="ECO:0007669"/>
    <property type="project" value="UniProtKB-UniRule"/>
</dbReference>
<comment type="similarity">
    <text evidence="5">Belongs to the DPM2 family.</text>
</comment>